<dbReference type="GO" id="GO:0016301">
    <property type="term" value="F:kinase activity"/>
    <property type="evidence" value="ECO:0007669"/>
    <property type="project" value="UniProtKB-KW"/>
</dbReference>
<dbReference type="AlphaFoldDB" id="A0A6A6TWA9"/>
<keyword evidence="5" id="KW-0496">Mitochondrion</keyword>
<organism evidence="8 9">
    <name type="scientific">Microthyrium microscopicum</name>
    <dbReference type="NCBI Taxonomy" id="703497"/>
    <lineage>
        <taxon>Eukaryota</taxon>
        <taxon>Fungi</taxon>
        <taxon>Dikarya</taxon>
        <taxon>Ascomycota</taxon>
        <taxon>Pezizomycotina</taxon>
        <taxon>Dothideomycetes</taxon>
        <taxon>Dothideomycetes incertae sedis</taxon>
        <taxon>Microthyriales</taxon>
        <taxon>Microthyriaceae</taxon>
        <taxon>Microthyrium</taxon>
    </lineage>
</organism>
<dbReference type="EMBL" id="MU004243">
    <property type="protein sequence ID" value="KAF2664385.1"/>
    <property type="molecule type" value="Genomic_DNA"/>
</dbReference>
<name>A0A6A6TWA9_9PEZI</name>
<dbReference type="InterPro" id="IPR051035">
    <property type="entry name" value="Mito_inheritance_9"/>
</dbReference>
<gene>
    <name evidence="8" type="ORF">BT63DRAFT_460683</name>
</gene>
<dbReference type="PANTHER" id="PTHR36091">
    <property type="entry name" value="ALTERED INHERITANCE OF MITOCHONDRIA PROTEIN 9, MITOCHONDRIAL"/>
    <property type="match status" value="1"/>
</dbReference>
<sequence>MRHILQKNPAAARAFLQVMRKRDLHQQRVDLSHLWRANTALNPYKYTSGRWLHHEEVQLRARYIDFDFNALCQKAIEACPGASQVVNYEKKEGGFNRVFILHMDNASKMIARIPFHNSGHLRMTTCSEVATMSYVRSVTSLPVPEVLDWNGDAENAVCTPYIIMNHVHGVPLQERWPTMDTVQKIGCVEKLSRCMKELGNLKFPGFGSIYFPSSLPTTEETIDIGSGFCIGPHCGTDFWPCTSEDPRYYQRRNPNRGPWKGLEAYGTGLLDAGYSRLPPGPNVQDDFGATAQEHLNLLGVSEALMKALLQTEVVQDISTPTLLHKDFHKRNIYVSDDDPQVVTAIIDWQSTSIEPMFFYARETPDFVQHAPDFDLRDFLGPDAKDSSDDPISEREHQKLKTEIELCQKTYTTVIRALLPRLWTAMQIDQSYINLFRYCDSSWQDGGVALREQLLVLSNQWQDLGLPGVCPYQPSQEEISTHNKEWEDYKTVHKLRSFMFKLVGSNSDGWVPNEHWEEAQNACREGFELWMETVMEEADSTMTKERAKRLWPFDDTLASVK</sequence>
<keyword evidence="9" id="KW-1185">Reference proteome</keyword>
<dbReference type="InterPro" id="IPR011009">
    <property type="entry name" value="Kinase-like_dom_sf"/>
</dbReference>
<dbReference type="Proteomes" id="UP000799302">
    <property type="component" value="Unassembled WGS sequence"/>
</dbReference>
<dbReference type="GO" id="GO:0005739">
    <property type="term" value="C:mitochondrion"/>
    <property type="evidence" value="ECO:0007669"/>
    <property type="project" value="UniProtKB-SubCell"/>
</dbReference>
<keyword evidence="4" id="KW-0809">Transit peptide</keyword>
<accession>A0A6A6TWA9</accession>
<dbReference type="Pfam" id="PF01636">
    <property type="entry name" value="APH"/>
    <property type="match status" value="1"/>
</dbReference>
<comment type="subcellular location">
    <subcellularLocation>
        <location evidence="1">Mitochondrion</location>
    </subcellularLocation>
</comment>
<evidence type="ECO:0000259" key="7">
    <source>
        <dbReference type="Pfam" id="PF01636"/>
    </source>
</evidence>
<keyword evidence="8" id="KW-0418">Kinase</keyword>
<comment type="similarity">
    <text evidence="2">Belongs to the AIM9 family.</text>
</comment>
<feature type="domain" description="Aminoglycoside phosphotransferase" evidence="7">
    <location>
        <begin position="310"/>
        <end position="356"/>
    </location>
</feature>
<evidence type="ECO:0000256" key="6">
    <source>
        <dbReference type="ARBA" id="ARBA00031849"/>
    </source>
</evidence>
<dbReference type="OrthoDB" id="2831558at2759"/>
<evidence type="ECO:0000256" key="1">
    <source>
        <dbReference type="ARBA" id="ARBA00004173"/>
    </source>
</evidence>
<dbReference type="Gene3D" id="3.90.1200.10">
    <property type="match status" value="1"/>
</dbReference>
<evidence type="ECO:0000256" key="4">
    <source>
        <dbReference type="ARBA" id="ARBA00022946"/>
    </source>
</evidence>
<evidence type="ECO:0000256" key="3">
    <source>
        <dbReference type="ARBA" id="ARBA00016197"/>
    </source>
</evidence>
<keyword evidence="8" id="KW-0808">Transferase</keyword>
<dbReference type="SUPFAM" id="SSF56112">
    <property type="entry name" value="Protein kinase-like (PK-like)"/>
    <property type="match status" value="1"/>
</dbReference>
<evidence type="ECO:0000256" key="2">
    <source>
        <dbReference type="ARBA" id="ARBA00005543"/>
    </source>
</evidence>
<protein>
    <recommendedName>
        <fullName evidence="3">Altered inheritance of mitochondria protein 9, mitochondrial</fullName>
    </recommendedName>
    <alternativeName>
        <fullName evidence="6">Found in mitochondrial proteome protein 29</fullName>
    </alternativeName>
</protein>
<evidence type="ECO:0000256" key="5">
    <source>
        <dbReference type="ARBA" id="ARBA00023128"/>
    </source>
</evidence>
<dbReference type="InterPro" id="IPR002575">
    <property type="entry name" value="Aminoglycoside_PTrfase"/>
</dbReference>
<dbReference type="PANTHER" id="PTHR36091:SF1">
    <property type="entry name" value="ALTERED INHERITANCE OF MITOCHONDRIA PROTEIN 9, MITOCHONDRIAL"/>
    <property type="match status" value="1"/>
</dbReference>
<reference evidence="8" key="1">
    <citation type="journal article" date="2020" name="Stud. Mycol.">
        <title>101 Dothideomycetes genomes: a test case for predicting lifestyles and emergence of pathogens.</title>
        <authorList>
            <person name="Haridas S."/>
            <person name="Albert R."/>
            <person name="Binder M."/>
            <person name="Bloem J."/>
            <person name="Labutti K."/>
            <person name="Salamov A."/>
            <person name="Andreopoulos B."/>
            <person name="Baker S."/>
            <person name="Barry K."/>
            <person name="Bills G."/>
            <person name="Bluhm B."/>
            <person name="Cannon C."/>
            <person name="Castanera R."/>
            <person name="Culley D."/>
            <person name="Daum C."/>
            <person name="Ezra D."/>
            <person name="Gonzalez J."/>
            <person name="Henrissat B."/>
            <person name="Kuo A."/>
            <person name="Liang C."/>
            <person name="Lipzen A."/>
            <person name="Lutzoni F."/>
            <person name="Magnuson J."/>
            <person name="Mondo S."/>
            <person name="Nolan M."/>
            <person name="Ohm R."/>
            <person name="Pangilinan J."/>
            <person name="Park H.-J."/>
            <person name="Ramirez L."/>
            <person name="Alfaro M."/>
            <person name="Sun H."/>
            <person name="Tritt A."/>
            <person name="Yoshinaga Y."/>
            <person name="Zwiers L.-H."/>
            <person name="Turgeon B."/>
            <person name="Goodwin S."/>
            <person name="Spatafora J."/>
            <person name="Crous P."/>
            <person name="Grigoriev I."/>
        </authorList>
    </citation>
    <scope>NUCLEOTIDE SEQUENCE</scope>
    <source>
        <strain evidence="8">CBS 115976</strain>
    </source>
</reference>
<evidence type="ECO:0000313" key="8">
    <source>
        <dbReference type="EMBL" id="KAF2664385.1"/>
    </source>
</evidence>
<evidence type="ECO:0000313" key="9">
    <source>
        <dbReference type="Proteomes" id="UP000799302"/>
    </source>
</evidence>
<proteinExistence type="inferred from homology"/>